<evidence type="ECO:0000256" key="1">
    <source>
        <dbReference type="ARBA" id="ARBA00004651"/>
    </source>
</evidence>
<keyword evidence="6" id="KW-1133">Transmembrane helix</keyword>
<feature type="transmembrane region" description="Helical" evidence="6">
    <location>
        <begin position="41"/>
        <end position="60"/>
    </location>
</feature>
<feature type="transmembrane region" description="Helical" evidence="6">
    <location>
        <begin position="115"/>
        <end position="144"/>
    </location>
</feature>
<feature type="transmembrane region" description="Helical" evidence="6">
    <location>
        <begin position="156"/>
        <end position="174"/>
    </location>
</feature>
<dbReference type="RefSeq" id="XP_023089334.1">
    <property type="nucleotide sequence ID" value="XM_023237842.1"/>
</dbReference>
<feature type="transmembrane region" description="Helical" evidence="6">
    <location>
        <begin position="72"/>
        <end position="95"/>
    </location>
</feature>
<dbReference type="InterPro" id="IPR004835">
    <property type="entry name" value="Chitin_synth"/>
</dbReference>
<evidence type="ECO:0000256" key="6">
    <source>
        <dbReference type="SAM" id="Phobius"/>
    </source>
</evidence>
<proteinExistence type="predicted"/>
<dbReference type="KEGG" id="aor:AO090005001371"/>
<dbReference type="GO" id="GO:0030428">
    <property type="term" value="C:cell septum"/>
    <property type="evidence" value="ECO:0007669"/>
    <property type="project" value="TreeGrafter"/>
</dbReference>
<name>Q2UQ68_ASPOR</name>
<keyword evidence="5 6" id="KW-0472">Membrane</keyword>
<sequence length="327" mass="36533">MTWFSLASYWLTNSVIMDIVGTPSATNKNKGWPFGNDATPVVNNFVKISYLVFLMLQYILALGNRPKGSKVAYTLSFIYFSIVQLYILVLSFYLVAQAFSGGNLDLNLDDGVAGFIGSFFTSTSGLVLIALVSTYGIYFLSSILYLDPWHMLTSSWAYFLGMPSSINVLMVYAFCNWHDVSWGTKGSDQAGSLPSAQTKKADAKTNFVEELDKPQADIDTQFEFTVKRALSPWHPPEEKEDANLDDSYKRFRTNLVLLWVLSNSFLALCINNEGIRNLCLTVVRPGILRLFSGLLLRCRFSGLSGLCGFWARLGCCVVFRGVDLNFE</sequence>
<dbReference type="GO" id="GO:0005886">
    <property type="term" value="C:plasma membrane"/>
    <property type="evidence" value="ECO:0007669"/>
    <property type="project" value="UniProtKB-SubCell"/>
</dbReference>
<dbReference type="PANTHER" id="PTHR22914:SF39">
    <property type="entry name" value="CHITIN SYNTHASE"/>
    <property type="match status" value="1"/>
</dbReference>
<dbReference type="HOGENOM" id="CLU_004760_3_2_1"/>
<keyword evidence="4 6" id="KW-0812">Transmembrane</keyword>
<reference evidence="7 8" key="1">
    <citation type="journal article" date="2005" name="Nature">
        <title>Genome sequencing and analysis of Aspergillus oryzae.</title>
        <authorList>
            <person name="Machida M."/>
            <person name="Asai K."/>
            <person name="Sano M."/>
            <person name="Tanaka T."/>
            <person name="Kumagai T."/>
            <person name="Terai G."/>
            <person name="Kusumoto K."/>
            <person name="Arima T."/>
            <person name="Akita O."/>
            <person name="Kashiwagi Y."/>
            <person name="Abe K."/>
            <person name="Gomi K."/>
            <person name="Horiuchi H."/>
            <person name="Kitamoto K."/>
            <person name="Kobayashi T."/>
            <person name="Takeuchi M."/>
            <person name="Denning D.W."/>
            <person name="Galagan J.E."/>
            <person name="Nierman W.C."/>
            <person name="Yu J."/>
            <person name="Archer D.B."/>
            <person name="Bennett J.W."/>
            <person name="Bhatnagar D."/>
            <person name="Cleveland T.E."/>
            <person name="Fedorova N.D."/>
            <person name="Gotoh O."/>
            <person name="Horikawa H."/>
            <person name="Hosoyama A."/>
            <person name="Ichinomiya M."/>
            <person name="Igarashi R."/>
            <person name="Iwashita K."/>
            <person name="Juvvadi P.R."/>
            <person name="Kato M."/>
            <person name="Kato Y."/>
            <person name="Kin T."/>
            <person name="Kokubun A."/>
            <person name="Maeda H."/>
            <person name="Maeyama N."/>
            <person name="Maruyama J."/>
            <person name="Nagasaki H."/>
            <person name="Nakajima T."/>
            <person name="Oda K."/>
            <person name="Okada K."/>
            <person name="Paulsen I."/>
            <person name="Sakamoto K."/>
            <person name="Sawano T."/>
            <person name="Takahashi M."/>
            <person name="Takase K."/>
            <person name="Terabayashi Y."/>
            <person name="Wortman J."/>
            <person name="Yamada O."/>
            <person name="Yamagata Y."/>
            <person name="Anazawa H."/>
            <person name="Hata Y."/>
            <person name="Koide Y."/>
            <person name="Komori T."/>
            <person name="Koyama Y."/>
            <person name="Minetoki T."/>
            <person name="Suharnan S."/>
            <person name="Tanaka A."/>
            <person name="Isono K."/>
            <person name="Kuhara S."/>
            <person name="Ogasawara N."/>
            <person name="Kikuchi H."/>
        </authorList>
    </citation>
    <scope>NUCLEOTIDE SEQUENCE [LARGE SCALE GENOMIC DNA]</scope>
    <source>
        <strain evidence="8">ATCC 42149 / RIB 40</strain>
    </source>
</reference>
<protein>
    <submittedName>
        <fullName evidence="7">DNA, SC005</fullName>
    </submittedName>
</protein>
<comment type="subcellular location">
    <subcellularLocation>
        <location evidence="1">Cell membrane</location>
        <topology evidence="1">Multi-pass membrane protein</topology>
    </subcellularLocation>
</comment>
<evidence type="ECO:0000256" key="5">
    <source>
        <dbReference type="ARBA" id="ARBA00023136"/>
    </source>
</evidence>
<evidence type="ECO:0000256" key="4">
    <source>
        <dbReference type="ARBA" id="ARBA00022692"/>
    </source>
</evidence>
<dbReference type="GO" id="GO:0004100">
    <property type="term" value="F:chitin synthase activity"/>
    <property type="evidence" value="ECO:0007669"/>
    <property type="project" value="InterPro"/>
</dbReference>
<evidence type="ECO:0000256" key="2">
    <source>
        <dbReference type="ARBA" id="ARBA00022475"/>
    </source>
</evidence>
<dbReference type="AlphaFoldDB" id="Q2UQ68"/>
<dbReference type="PANTHER" id="PTHR22914">
    <property type="entry name" value="CHITIN SYNTHASE"/>
    <property type="match status" value="1"/>
</dbReference>
<accession>Q2UQ68</accession>
<evidence type="ECO:0000313" key="8">
    <source>
        <dbReference type="Proteomes" id="UP000006564"/>
    </source>
</evidence>
<keyword evidence="2" id="KW-1003">Cell membrane</keyword>
<keyword evidence="8" id="KW-1185">Reference proteome</keyword>
<dbReference type="GeneID" id="5990244"/>
<dbReference type="Proteomes" id="UP000006564">
    <property type="component" value="Chromosome 1"/>
</dbReference>
<dbReference type="STRING" id="510516.Q2UQ68"/>
<dbReference type="VEuPathDB" id="FungiDB:AO090005001371"/>
<dbReference type="OMA" id="TISLWMT"/>
<gene>
    <name evidence="7" type="ORF">AO090005001371</name>
</gene>
<dbReference type="EMBL" id="AP007151">
    <property type="protein sequence ID" value="BAE56297.1"/>
    <property type="molecule type" value="Genomic_DNA"/>
</dbReference>
<organism evidence="7 8">
    <name type="scientific">Aspergillus oryzae (strain ATCC 42149 / RIB 40)</name>
    <name type="common">Yellow koji mold</name>
    <dbReference type="NCBI Taxonomy" id="510516"/>
    <lineage>
        <taxon>Eukaryota</taxon>
        <taxon>Fungi</taxon>
        <taxon>Dikarya</taxon>
        <taxon>Ascomycota</taxon>
        <taxon>Pezizomycotina</taxon>
        <taxon>Eurotiomycetes</taxon>
        <taxon>Eurotiomycetidae</taxon>
        <taxon>Eurotiales</taxon>
        <taxon>Aspergillaceae</taxon>
        <taxon>Aspergillus</taxon>
        <taxon>Aspergillus subgen. Circumdati</taxon>
    </lineage>
</organism>
<evidence type="ECO:0000256" key="3">
    <source>
        <dbReference type="ARBA" id="ARBA00022679"/>
    </source>
</evidence>
<dbReference type="GO" id="GO:0006031">
    <property type="term" value="P:chitin biosynthetic process"/>
    <property type="evidence" value="ECO:0007669"/>
    <property type="project" value="TreeGrafter"/>
</dbReference>
<evidence type="ECO:0000313" key="7">
    <source>
        <dbReference type="EMBL" id="BAE56297.1"/>
    </source>
</evidence>
<keyword evidence="3" id="KW-0808">Transferase</keyword>